<keyword evidence="1" id="KW-0812">Transmembrane</keyword>
<gene>
    <name evidence="2" type="ORF">NCGR_LOCUS22308</name>
</gene>
<evidence type="ECO:0000256" key="1">
    <source>
        <dbReference type="SAM" id="Phobius"/>
    </source>
</evidence>
<feature type="transmembrane region" description="Helical" evidence="1">
    <location>
        <begin position="63"/>
        <end position="83"/>
    </location>
</feature>
<keyword evidence="1" id="KW-1133">Transmembrane helix</keyword>
<feature type="transmembrane region" description="Helical" evidence="1">
    <location>
        <begin position="30"/>
        <end position="51"/>
    </location>
</feature>
<dbReference type="AlphaFoldDB" id="A0A811NYV1"/>
<sequence length="98" mass="10136">MRRRRPPAAPAAAVVISASACITGLRPPVYTPALTAAVLAGVVTLFVGLWLSTVGRRGGRGNFAFVNLCLSFLALVVAVALGGDFDPDLLLKLYGALI</sequence>
<protein>
    <submittedName>
        <fullName evidence="2">Uncharacterized protein</fullName>
    </submittedName>
</protein>
<dbReference type="Proteomes" id="UP000604825">
    <property type="component" value="Unassembled WGS sequence"/>
</dbReference>
<accession>A0A811NYV1</accession>
<keyword evidence="3" id="KW-1185">Reference proteome</keyword>
<comment type="caution">
    <text evidence="2">The sequence shown here is derived from an EMBL/GenBank/DDBJ whole genome shotgun (WGS) entry which is preliminary data.</text>
</comment>
<keyword evidence="1" id="KW-0472">Membrane</keyword>
<proteinExistence type="predicted"/>
<organism evidence="2 3">
    <name type="scientific">Miscanthus lutarioriparius</name>
    <dbReference type="NCBI Taxonomy" id="422564"/>
    <lineage>
        <taxon>Eukaryota</taxon>
        <taxon>Viridiplantae</taxon>
        <taxon>Streptophyta</taxon>
        <taxon>Embryophyta</taxon>
        <taxon>Tracheophyta</taxon>
        <taxon>Spermatophyta</taxon>
        <taxon>Magnoliopsida</taxon>
        <taxon>Liliopsida</taxon>
        <taxon>Poales</taxon>
        <taxon>Poaceae</taxon>
        <taxon>PACMAD clade</taxon>
        <taxon>Panicoideae</taxon>
        <taxon>Andropogonodae</taxon>
        <taxon>Andropogoneae</taxon>
        <taxon>Saccharinae</taxon>
        <taxon>Miscanthus</taxon>
    </lineage>
</organism>
<dbReference type="EMBL" id="CAJGYO010000005">
    <property type="protein sequence ID" value="CAD6232701.1"/>
    <property type="molecule type" value="Genomic_DNA"/>
</dbReference>
<reference evidence="2" key="1">
    <citation type="submission" date="2020-10" db="EMBL/GenBank/DDBJ databases">
        <authorList>
            <person name="Han B."/>
            <person name="Lu T."/>
            <person name="Zhao Q."/>
            <person name="Huang X."/>
            <person name="Zhao Y."/>
        </authorList>
    </citation>
    <scope>NUCLEOTIDE SEQUENCE</scope>
</reference>
<evidence type="ECO:0000313" key="3">
    <source>
        <dbReference type="Proteomes" id="UP000604825"/>
    </source>
</evidence>
<dbReference type="InterPro" id="IPR022149">
    <property type="entry name" value="DUF3681"/>
</dbReference>
<dbReference type="PROSITE" id="PS51257">
    <property type="entry name" value="PROKAR_LIPOPROTEIN"/>
    <property type="match status" value="1"/>
</dbReference>
<name>A0A811NYV1_9POAL</name>
<dbReference type="Pfam" id="PF12442">
    <property type="entry name" value="DUF3681"/>
    <property type="match status" value="1"/>
</dbReference>
<evidence type="ECO:0000313" key="2">
    <source>
        <dbReference type="EMBL" id="CAD6232701.1"/>
    </source>
</evidence>